<organism evidence="1 2">
    <name type="scientific">Trifolium medium</name>
    <dbReference type="NCBI Taxonomy" id="97028"/>
    <lineage>
        <taxon>Eukaryota</taxon>
        <taxon>Viridiplantae</taxon>
        <taxon>Streptophyta</taxon>
        <taxon>Embryophyta</taxon>
        <taxon>Tracheophyta</taxon>
        <taxon>Spermatophyta</taxon>
        <taxon>Magnoliopsida</taxon>
        <taxon>eudicotyledons</taxon>
        <taxon>Gunneridae</taxon>
        <taxon>Pentapetalae</taxon>
        <taxon>rosids</taxon>
        <taxon>fabids</taxon>
        <taxon>Fabales</taxon>
        <taxon>Fabaceae</taxon>
        <taxon>Papilionoideae</taxon>
        <taxon>50 kb inversion clade</taxon>
        <taxon>NPAAA clade</taxon>
        <taxon>Hologalegina</taxon>
        <taxon>IRL clade</taxon>
        <taxon>Trifolieae</taxon>
        <taxon>Trifolium</taxon>
    </lineage>
</organism>
<name>A0A392VR53_9FABA</name>
<reference evidence="1 2" key="1">
    <citation type="journal article" date="2018" name="Front. Plant Sci.">
        <title>Red Clover (Trifolium pratense) and Zigzag Clover (T. medium) - A Picture of Genomic Similarities and Differences.</title>
        <authorList>
            <person name="Dluhosova J."/>
            <person name="Istvanek J."/>
            <person name="Nedelnik J."/>
            <person name="Repkova J."/>
        </authorList>
    </citation>
    <scope>NUCLEOTIDE SEQUENCE [LARGE SCALE GENOMIC DNA]</scope>
    <source>
        <strain evidence="2">cv. 10/8</strain>
        <tissue evidence="1">Leaf</tissue>
    </source>
</reference>
<proteinExistence type="predicted"/>
<feature type="non-terminal residue" evidence="1">
    <location>
        <position position="41"/>
    </location>
</feature>
<dbReference type="AlphaFoldDB" id="A0A392VR53"/>
<dbReference type="EMBL" id="LXQA011254432">
    <property type="protein sequence ID" value="MCI90796.1"/>
    <property type="molecule type" value="Genomic_DNA"/>
</dbReference>
<comment type="caution">
    <text evidence="1">The sequence shown here is derived from an EMBL/GenBank/DDBJ whole genome shotgun (WGS) entry which is preliminary data.</text>
</comment>
<accession>A0A392VR53</accession>
<sequence length="41" mass="4557">MLCCPSAAALYTVIDLCAADSPPYVIYCCRHAIFLLMKPFM</sequence>
<dbReference type="Proteomes" id="UP000265520">
    <property type="component" value="Unassembled WGS sequence"/>
</dbReference>
<evidence type="ECO:0000313" key="1">
    <source>
        <dbReference type="EMBL" id="MCI90796.1"/>
    </source>
</evidence>
<protein>
    <submittedName>
        <fullName evidence="1">Uncharacterized protein</fullName>
    </submittedName>
</protein>
<evidence type="ECO:0000313" key="2">
    <source>
        <dbReference type="Proteomes" id="UP000265520"/>
    </source>
</evidence>
<keyword evidence="2" id="KW-1185">Reference proteome</keyword>